<organism evidence="1 2">
    <name type="scientific">Methylobacterium jeotgali</name>
    <dbReference type="NCBI Taxonomy" id="381630"/>
    <lineage>
        <taxon>Bacteria</taxon>
        <taxon>Pseudomonadati</taxon>
        <taxon>Pseudomonadota</taxon>
        <taxon>Alphaproteobacteria</taxon>
        <taxon>Hyphomicrobiales</taxon>
        <taxon>Methylobacteriaceae</taxon>
        <taxon>Methylobacterium</taxon>
    </lineage>
</organism>
<dbReference type="EMBL" id="BPQR01000009">
    <property type="protein sequence ID" value="GJE05209.1"/>
    <property type="molecule type" value="Genomic_DNA"/>
</dbReference>
<sequence length="199" mass="22223">MPATPEDVHARLTRADRAAREAAAGFERDSRAALTRLKTRPIHERFAALEEGAVQLLPEHRRELLLSIRDRSDAVGPGARPAPGHASRIAVWRGRLPFRVRRLTRDALLALCLLLALLLAYRRTPISWVEVRSDRDVAIAWVMPDGRPAGDRLVAGRAYALMRDADGMAELRDWRPGEGYAATRVPSDWLRTRSGPASR</sequence>
<reference evidence="1" key="1">
    <citation type="journal article" date="2021" name="Front. Microbiol.">
        <title>Comprehensive Comparative Genomics and Phenotyping of Methylobacterium Species.</title>
        <authorList>
            <person name="Alessa O."/>
            <person name="Ogura Y."/>
            <person name="Fujitani Y."/>
            <person name="Takami H."/>
            <person name="Hayashi T."/>
            <person name="Sahin N."/>
            <person name="Tani A."/>
        </authorList>
    </citation>
    <scope>NUCLEOTIDE SEQUENCE</scope>
    <source>
        <strain evidence="1">LMG 23639</strain>
    </source>
</reference>
<evidence type="ECO:0000313" key="2">
    <source>
        <dbReference type="Proteomes" id="UP001055102"/>
    </source>
</evidence>
<reference evidence="1" key="2">
    <citation type="submission" date="2021-08" db="EMBL/GenBank/DDBJ databases">
        <authorList>
            <person name="Tani A."/>
            <person name="Ola A."/>
            <person name="Ogura Y."/>
            <person name="Katsura K."/>
            <person name="Hayashi T."/>
        </authorList>
    </citation>
    <scope>NUCLEOTIDE SEQUENCE</scope>
    <source>
        <strain evidence="1">LMG 23639</strain>
    </source>
</reference>
<proteinExistence type="predicted"/>
<comment type="caution">
    <text evidence="1">The sequence shown here is derived from an EMBL/GenBank/DDBJ whole genome shotgun (WGS) entry which is preliminary data.</text>
</comment>
<keyword evidence="2" id="KW-1185">Reference proteome</keyword>
<dbReference type="RefSeq" id="WP_043388345.1">
    <property type="nucleotide sequence ID" value="NZ_BPQR01000009.1"/>
</dbReference>
<protein>
    <submittedName>
        <fullName evidence="1">Uncharacterized protein</fullName>
    </submittedName>
</protein>
<dbReference type="Proteomes" id="UP001055102">
    <property type="component" value="Unassembled WGS sequence"/>
</dbReference>
<gene>
    <name evidence="1" type="ORF">AOPFMNJM_0507</name>
</gene>
<name>A0ABQ4SRS6_9HYPH</name>
<evidence type="ECO:0000313" key="1">
    <source>
        <dbReference type="EMBL" id="GJE05209.1"/>
    </source>
</evidence>
<accession>A0ABQ4SRS6</accession>